<dbReference type="AlphaFoldDB" id="A0A518DJM4"/>
<protein>
    <recommendedName>
        <fullName evidence="1">GGDEF domain-containing protein</fullName>
    </recommendedName>
</protein>
<dbReference type="InterPro" id="IPR043128">
    <property type="entry name" value="Rev_trsase/Diguanyl_cyclase"/>
</dbReference>
<dbReference type="EMBL" id="CP036291">
    <property type="protein sequence ID" value="QDU91677.1"/>
    <property type="molecule type" value="Genomic_DNA"/>
</dbReference>
<dbReference type="Proteomes" id="UP000317429">
    <property type="component" value="Chromosome"/>
</dbReference>
<dbReference type="InterPro" id="IPR000160">
    <property type="entry name" value="GGDEF_dom"/>
</dbReference>
<dbReference type="SUPFAM" id="SSF55073">
    <property type="entry name" value="Nucleotide cyclase"/>
    <property type="match status" value="1"/>
</dbReference>
<dbReference type="KEGG" id="pnd:Pla175_51070"/>
<dbReference type="OrthoDB" id="287011at2"/>
<organism evidence="2 3">
    <name type="scientific">Pirellulimonas nuda</name>
    <dbReference type="NCBI Taxonomy" id="2528009"/>
    <lineage>
        <taxon>Bacteria</taxon>
        <taxon>Pseudomonadati</taxon>
        <taxon>Planctomycetota</taxon>
        <taxon>Planctomycetia</taxon>
        <taxon>Pirellulales</taxon>
        <taxon>Lacipirellulaceae</taxon>
        <taxon>Pirellulimonas</taxon>
    </lineage>
</organism>
<evidence type="ECO:0000313" key="3">
    <source>
        <dbReference type="Proteomes" id="UP000317429"/>
    </source>
</evidence>
<feature type="domain" description="GGDEF" evidence="1">
    <location>
        <begin position="228"/>
        <end position="355"/>
    </location>
</feature>
<dbReference type="RefSeq" id="WP_145291837.1">
    <property type="nucleotide sequence ID" value="NZ_CP036291.1"/>
</dbReference>
<accession>A0A518DJM4</accession>
<gene>
    <name evidence="2" type="ORF">Pla175_51070</name>
</gene>
<sequence length="375" mass="39299">MIWFVAAVAVGNVAVGYALGARLGWPLKGRDAEPLLADRPQAAAPVAPPAAPFVAATPAPAPFAPPATAASPQEAKAALDAFRQRLEAAGSSLRATIDQPEDFQRSAGELQKTNHEFLDDAAQRLQGWRPGGQDQAQRDALAAGAEELGRQAAKIDALLEQPLDPERRSELVADTETLSAEVAASASRLEAAAGGPEPTTPGLHPTMATLDALIDAITHELEETDQAPPTALLQFDPPSAPHPAGCGPRLEAKLVELLQEALEPQQIVTSKEGAGYLVLLTGDSPEEALARIDGFRQQVEAGRFSADGPVVQATVSCAVAASEGCGGFEEVYQRLEAALADAQRLGRNRTYHHDGRMVAPALPESLGLLPMTIEI</sequence>
<keyword evidence="3" id="KW-1185">Reference proteome</keyword>
<evidence type="ECO:0000313" key="2">
    <source>
        <dbReference type="EMBL" id="QDU91677.1"/>
    </source>
</evidence>
<dbReference type="InterPro" id="IPR029787">
    <property type="entry name" value="Nucleotide_cyclase"/>
</dbReference>
<proteinExistence type="predicted"/>
<name>A0A518DJM4_9BACT</name>
<evidence type="ECO:0000259" key="1">
    <source>
        <dbReference type="PROSITE" id="PS50887"/>
    </source>
</evidence>
<dbReference type="Gene3D" id="3.30.70.270">
    <property type="match status" value="1"/>
</dbReference>
<dbReference type="PROSITE" id="PS50887">
    <property type="entry name" value="GGDEF"/>
    <property type="match status" value="1"/>
</dbReference>
<reference evidence="2 3" key="1">
    <citation type="submission" date="2019-02" db="EMBL/GenBank/DDBJ databases">
        <title>Deep-cultivation of Planctomycetes and their phenomic and genomic characterization uncovers novel biology.</title>
        <authorList>
            <person name="Wiegand S."/>
            <person name="Jogler M."/>
            <person name="Boedeker C."/>
            <person name="Pinto D."/>
            <person name="Vollmers J."/>
            <person name="Rivas-Marin E."/>
            <person name="Kohn T."/>
            <person name="Peeters S.H."/>
            <person name="Heuer A."/>
            <person name="Rast P."/>
            <person name="Oberbeckmann S."/>
            <person name="Bunk B."/>
            <person name="Jeske O."/>
            <person name="Meyerdierks A."/>
            <person name="Storesund J.E."/>
            <person name="Kallscheuer N."/>
            <person name="Luecker S."/>
            <person name="Lage O.M."/>
            <person name="Pohl T."/>
            <person name="Merkel B.J."/>
            <person name="Hornburger P."/>
            <person name="Mueller R.-W."/>
            <person name="Bruemmer F."/>
            <person name="Labrenz M."/>
            <person name="Spormann A.M."/>
            <person name="Op den Camp H."/>
            <person name="Overmann J."/>
            <person name="Amann R."/>
            <person name="Jetten M.S.M."/>
            <person name="Mascher T."/>
            <person name="Medema M.H."/>
            <person name="Devos D.P."/>
            <person name="Kaster A.-K."/>
            <person name="Ovreas L."/>
            <person name="Rohde M."/>
            <person name="Galperin M.Y."/>
            <person name="Jogler C."/>
        </authorList>
    </citation>
    <scope>NUCLEOTIDE SEQUENCE [LARGE SCALE GENOMIC DNA]</scope>
    <source>
        <strain evidence="2 3">Pla175</strain>
    </source>
</reference>